<evidence type="ECO:0000256" key="3">
    <source>
        <dbReference type="ARBA" id="ARBA00022475"/>
    </source>
</evidence>
<dbReference type="EMBL" id="BMKL01000001">
    <property type="protein sequence ID" value="GGD88072.1"/>
    <property type="molecule type" value="Genomic_DNA"/>
</dbReference>
<evidence type="ECO:0000256" key="1">
    <source>
        <dbReference type="ARBA" id="ARBA00004651"/>
    </source>
</evidence>
<accession>A0ABQ1S010</accession>
<dbReference type="InterPro" id="IPR003838">
    <property type="entry name" value="ABC3_permease_C"/>
</dbReference>
<feature type="transmembrane region" description="Helical" evidence="7">
    <location>
        <begin position="753"/>
        <end position="772"/>
    </location>
</feature>
<keyword evidence="4 7" id="KW-0812">Transmembrane</keyword>
<keyword evidence="6 7" id="KW-0472">Membrane</keyword>
<keyword evidence="11" id="KW-1185">Reference proteome</keyword>
<protein>
    <submittedName>
        <fullName evidence="10">Permease</fullName>
    </submittedName>
</protein>
<evidence type="ECO:0000313" key="11">
    <source>
        <dbReference type="Proteomes" id="UP000619041"/>
    </source>
</evidence>
<comment type="subcellular location">
    <subcellularLocation>
        <location evidence="1">Cell membrane</location>
        <topology evidence="1">Multi-pass membrane protein</topology>
    </subcellularLocation>
</comment>
<evidence type="ECO:0000313" key="10">
    <source>
        <dbReference type="EMBL" id="GGD88072.1"/>
    </source>
</evidence>
<feature type="domain" description="ABC3 transporter permease C-terminal" evidence="8">
    <location>
        <begin position="274"/>
        <end position="390"/>
    </location>
</feature>
<keyword evidence="5 7" id="KW-1133">Transmembrane helix</keyword>
<gene>
    <name evidence="10" type="ORF">GCM10011515_04610</name>
</gene>
<feature type="transmembrane region" description="Helical" evidence="7">
    <location>
        <begin position="358"/>
        <end position="379"/>
    </location>
</feature>
<evidence type="ECO:0000256" key="7">
    <source>
        <dbReference type="SAM" id="Phobius"/>
    </source>
</evidence>
<evidence type="ECO:0000259" key="9">
    <source>
        <dbReference type="Pfam" id="PF12704"/>
    </source>
</evidence>
<evidence type="ECO:0000256" key="2">
    <source>
        <dbReference type="ARBA" id="ARBA00005236"/>
    </source>
</evidence>
<feature type="transmembrane region" description="Helical" evidence="7">
    <location>
        <begin position="270"/>
        <end position="292"/>
    </location>
</feature>
<feature type="transmembrane region" description="Helical" evidence="7">
    <location>
        <begin position="315"/>
        <end position="338"/>
    </location>
</feature>
<dbReference type="PANTHER" id="PTHR30489">
    <property type="entry name" value="LIPOPROTEIN-RELEASING SYSTEM TRANSMEMBRANE PROTEIN LOLE"/>
    <property type="match status" value="1"/>
</dbReference>
<evidence type="ECO:0000256" key="6">
    <source>
        <dbReference type="ARBA" id="ARBA00023136"/>
    </source>
</evidence>
<comment type="caution">
    <text evidence="10">The sequence shown here is derived from an EMBL/GenBank/DDBJ whole genome shotgun (WGS) entry which is preliminary data.</text>
</comment>
<evidence type="ECO:0000259" key="8">
    <source>
        <dbReference type="Pfam" id="PF02687"/>
    </source>
</evidence>
<proteinExistence type="inferred from homology"/>
<sequence length="788" mass="85157">MVSALHLKLLRDLWNLRGQSFAIAVVLAAASATFILSLGVHRSLVETRDAYYSANRFAEVFADLTRAPRSVVERVAQIPGVQRVDGRIRQYATLDFPGRVTPARALINSIDETGRDRLNLLTLKEGRLPRPGASSEVVVDQTFAEANGLRPGSVLGAQIYGRREQLRIVGIGTAPDYIWALAPGDLTPDESRFGIFWMGSRALEGLTNRTGAINSLALTVQRGASIDDVIRAVDHLLAPYGGTGAYTRKDHISHAFLENELTQLKVMTTVIPPVFLLVGTFLVYIVLSRLIATQRTQIGLLKALGYTDLAIADHYLGFALAISLLGAVLGGLSGIWLGRQMTELYGQYYRFPFLTYHIAPEVIVGASALCVLSAGLGSLGGLRTASRLTPAVAMSPPPPPTYRAGLVERLGRAGEFSPIGNMIARHIARWPGRSAVTVFGVALAAGLLFATMQFLDSSRAMLDGFFFRAQRQDITVGFTEPLNEAALHELRQVPGVLRVEPGRGIPVRMASGNHTMRTVIESSPGDGVLSARIDAGGSEIRVPPAGLMLSRRLAEKLGVSAGDHVNVELLGGRRTARPLPVASVFDEFVGERAYSSTATAMSLARDASPVGMALLRIDPAMRDSVIEALKEMPRVLGVTERAAALEKFEQVIDENIFTMLFYYITFASAIAVGVVHNSARILFSERAHELATLRVLGYQSSEVGLVLMGEIAFLIVASVPLGCLLGYGLAQLMTAMFSSDLFRLPFAPLRSTYGWSVVIVLIAGVLTALVVLRRVFGLDMVRVLKARD</sequence>
<feature type="transmembrane region" description="Helical" evidence="7">
    <location>
        <begin position="704"/>
        <end position="733"/>
    </location>
</feature>
<organism evidence="10 11">
    <name type="scientific">Tsuneonella deserti</name>
    <dbReference type="NCBI Taxonomy" id="2035528"/>
    <lineage>
        <taxon>Bacteria</taxon>
        <taxon>Pseudomonadati</taxon>
        <taxon>Pseudomonadota</taxon>
        <taxon>Alphaproteobacteria</taxon>
        <taxon>Sphingomonadales</taxon>
        <taxon>Erythrobacteraceae</taxon>
        <taxon>Tsuneonella</taxon>
    </lineage>
</organism>
<reference evidence="11" key="1">
    <citation type="journal article" date="2019" name="Int. J. Syst. Evol. Microbiol.">
        <title>The Global Catalogue of Microorganisms (GCM) 10K type strain sequencing project: providing services to taxonomists for standard genome sequencing and annotation.</title>
        <authorList>
            <consortium name="The Broad Institute Genomics Platform"/>
            <consortium name="The Broad Institute Genome Sequencing Center for Infectious Disease"/>
            <person name="Wu L."/>
            <person name="Ma J."/>
        </authorList>
    </citation>
    <scope>NUCLEOTIDE SEQUENCE [LARGE SCALE GENOMIC DNA]</scope>
    <source>
        <strain evidence="11">CGMCC 1.15959</strain>
    </source>
</reference>
<evidence type="ECO:0000256" key="5">
    <source>
        <dbReference type="ARBA" id="ARBA00022989"/>
    </source>
</evidence>
<dbReference type="InterPro" id="IPR051447">
    <property type="entry name" value="Lipoprotein-release_system"/>
</dbReference>
<dbReference type="Pfam" id="PF02687">
    <property type="entry name" value="FtsX"/>
    <property type="match status" value="2"/>
</dbReference>
<feature type="domain" description="MacB-like periplasmic core" evidence="9">
    <location>
        <begin position="434"/>
        <end position="629"/>
    </location>
</feature>
<feature type="domain" description="MacB-like periplasmic core" evidence="9">
    <location>
        <begin position="22"/>
        <end position="234"/>
    </location>
</feature>
<feature type="transmembrane region" description="Helical" evidence="7">
    <location>
        <begin position="435"/>
        <end position="455"/>
    </location>
</feature>
<feature type="transmembrane region" description="Helical" evidence="7">
    <location>
        <begin position="21"/>
        <end position="40"/>
    </location>
</feature>
<feature type="domain" description="ABC3 transporter permease C-terminal" evidence="8">
    <location>
        <begin position="664"/>
        <end position="777"/>
    </location>
</feature>
<feature type="transmembrane region" description="Helical" evidence="7">
    <location>
        <begin position="660"/>
        <end position="683"/>
    </location>
</feature>
<dbReference type="Proteomes" id="UP000619041">
    <property type="component" value="Unassembled WGS sequence"/>
</dbReference>
<dbReference type="Pfam" id="PF12704">
    <property type="entry name" value="MacB_PCD"/>
    <property type="match status" value="2"/>
</dbReference>
<dbReference type="PANTHER" id="PTHR30489:SF0">
    <property type="entry name" value="LIPOPROTEIN-RELEASING SYSTEM TRANSMEMBRANE PROTEIN LOLE"/>
    <property type="match status" value="1"/>
</dbReference>
<comment type="similarity">
    <text evidence="2">Belongs to the ABC-4 integral membrane protein family. LolC/E subfamily.</text>
</comment>
<name>A0ABQ1S010_9SPHN</name>
<evidence type="ECO:0000256" key="4">
    <source>
        <dbReference type="ARBA" id="ARBA00022692"/>
    </source>
</evidence>
<dbReference type="InterPro" id="IPR025857">
    <property type="entry name" value="MacB_PCD"/>
</dbReference>
<keyword evidence="3" id="KW-1003">Cell membrane</keyword>